<evidence type="ECO:0000256" key="13">
    <source>
        <dbReference type="SAM" id="Phobius"/>
    </source>
</evidence>
<name>A0A1K2HZL4_9HYPH</name>
<dbReference type="PANTHER" id="PTHR43065:SF46">
    <property type="entry name" value="C4-DICARBOXYLATE TRANSPORT SENSOR PROTEIN DCTB"/>
    <property type="match status" value="1"/>
</dbReference>
<evidence type="ECO:0000256" key="5">
    <source>
        <dbReference type="ARBA" id="ARBA00022553"/>
    </source>
</evidence>
<dbReference type="InterPro" id="IPR004358">
    <property type="entry name" value="Sig_transdc_His_kin-like_C"/>
</dbReference>
<keyword evidence="6" id="KW-0808">Transferase</keyword>
<keyword evidence="12" id="KW-0902">Two-component regulatory system</keyword>
<dbReference type="InterPro" id="IPR003661">
    <property type="entry name" value="HisK_dim/P_dom"/>
</dbReference>
<dbReference type="InterPro" id="IPR005467">
    <property type="entry name" value="His_kinase_dom"/>
</dbReference>
<keyword evidence="16" id="KW-1185">Reference proteome</keyword>
<keyword evidence="11 13" id="KW-1133">Transmembrane helix</keyword>
<evidence type="ECO:0000256" key="7">
    <source>
        <dbReference type="ARBA" id="ARBA00022692"/>
    </source>
</evidence>
<dbReference type="GO" id="GO:0005886">
    <property type="term" value="C:plasma membrane"/>
    <property type="evidence" value="ECO:0007669"/>
    <property type="project" value="UniProtKB-SubCell"/>
</dbReference>
<dbReference type="Gene3D" id="6.10.250.3020">
    <property type="match status" value="1"/>
</dbReference>
<dbReference type="InterPro" id="IPR029151">
    <property type="entry name" value="Sensor-like_sf"/>
</dbReference>
<dbReference type="Pfam" id="PF02518">
    <property type="entry name" value="HATPase_c"/>
    <property type="match status" value="1"/>
</dbReference>
<evidence type="ECO:0000313" key="15">
    <source>
        <dbReference type="EMBL" id="SFZ85520.1"/>
    </source>
</evidence>
<organism evidence="15 16">
    <name type="scientific">Devosia enhydra</name>
    <dbReference type="NCBI Taxonomy" id="665118"/>
    <lineage>
        <taxon>Bacteria</taxon>
        <taxon>Pseudomonadati</taxon>
        <taxon>Pseudomonadota</taxon>
        <taxon>Alphaproteobacteria</taxon>
        <taxon>Hyphomicrobiales</taxon>
        <taxon>Devosiaceae</taxon>
        <taxon>Devosia</taxon>
    </lineage>
</organism>
<dbReference type="Gene3D" id="3.30.450.20">
    <property type="entry name" value="PAS domain"/>
    <property type="match status" value="2"/>
</dbReference>
<dbReference type="InterPro" id="IPR003594">
    <property type="entry name" value="HATPase_dom"/>
</dbReference>
<keyword evidence="13" id="KW-0472">Membrane</keyword>
<dbReference type="PROSITE" id="PS50109">
    <property type="entry name" value="HIS_KIN"/>
    <property type="match status" value="1"/>
</dbReference>
<evidence type="ECO:0000313" key="16">
    <source>
        <dbReference type="Proteomes" id="UP000183447"/>
    </source>
</evidence>
<dbReference type="AlphaFoldDB" id="A0A1K2HZL4"/>
<accession>A0A1K2HZL4</accession>
<dbReference type="CDD" id="cd12914">
    <property type="entry name" value="PDC1_DGC_like"/>
    <property type="match status" value="1"/>
</dbReference>
<dbReference type="EC" id="2.7.13.3" evidence="3"/>
<evidence type="ECO:0000256" key="11">
    <source>
        <dbReference type="ARBA" id="ARBA00022989"/>
    </source>
</evidence>
<dbReference type="GO" id="GO:0000155">
    <property type="term" value="F:phosphorelay sensor kinase activity"/>
    <property type="evidence" value="ECO:0007669"/>
    <property type="project" value="InterPro"/>
</dbReference>
<dbReference type="Gene3D" id="1.10.287.130">
    <property type="match status" value="1"/>
</dbReference>
<keyword evidence="5" id="KW-0597">Phosphoprotein</keyword>
<dbReference type="InterPro" id="IPR036890">
    <property type="entry name" value="HATPase_C_sf"/>
</dbReference>
<dbReference type="RefSeq" id="WP_177282529.1">
    <property type="nucleotide sequence ID" value="NZ_FPKU01000002.1"/>
</dbReference>
<comment type="catalytic activity">
    <reaction evidence="1">
        <text>ATP + protein L-histidine = ADP + protein N-phospho-L-histidine.</text>
        <dbReference type="EC" id="2.7.13.3"/>
    </reaction>
</comment>
<dbReference type="CDD" id="cd00082">
    <property type="entry name" value="HisKA"/>
    <property type="match status" value="1"/>
</dbReference>
<keyword evidence="9 15" id="KW-0418">Kinase</keyword>
<dbReference type="Proteomes" id="UP000183447">
    <property type="component" value="Unassembled WGS sequence"/>
</dbReference>
<dbReference type="PIRSF" id="PIRSF036431">
    <property type="entry name" value="STHK_DctB"/>
    <property type="match status" value="1"/>
</dbReference>
<keyword evidence="7 13" id="KW-0812">Transmembrane</keyword>
<keyword evidence="4" id="KW-1003">Cell membrane</keyword>
<proteinExistence type="predicted"/>
<comment type="subcellular location">
    <subcellularLocation>
        <location evidence="2">Cell membrane</location>
        <topology evidence="2">Multi-pass membrane protein</topology>
    </subcellularLocation>
</comment>
<dbReference type="SUPFAM" id="SSF47384">
    <property type="entry name" value="Homodimeric domain of signal transducing histidine kinase"/>
    <property type="match status" value="1"/>
</dbReference>
<evidence type="ECO:0000256" key="4">
    <source>
        <dbReference type="ARBA" id="ARBA00022475"/>
    </source>
</evidence>
<evidence type="ECO:0000256" key="2">
    <source>
        <dbReference type="ARBA" id="ARBA00004651"/>
    </source>
</evidence>
<dbReference type="SMART" id="SM00387">
    <property type="entry name" value="HATPase_c"/>
    <property type="match status" value="1"/>
</dbReference>
<feature type="domain" description="Histidine kinase" evidence="14">
    <location>
        <begin position="380"/>
        <end position="594"/>
    </location>
</feature>
<dbReference type="Gene3D" id="3.30.565.10">
    <property type="entry name" value="Histidine kinase-like ATPase, C-terminal domain"/>
    <property type="match status" value="1"/>
</dbReference>
<feature type="transmembrane region" description="Helical" evidence="13">
    <location>
        <begin position="295"/>
        <end position="316"/>
    </location>
</feature>
<keyword evidence="10" id="KW-0067">ATP-binding</keyword>
<dbReference type="EMBL" id="FPKU01000002">
    <property type="protein sequence ID" value="SFZ85520.1"/>
    <property type="molecule type" value="Genomic_DNA"/>
</dbReference>
<dbReference type="FunFam" id="3.30.450.20:FF:000127">
    <property type="entry name" value="C4-dicarboxylate transport sensor protein"/>
    <property type="match status" value="1"/>
</dbReference>
<dbReference type="PRINTS" id="PR00344">
    <property type="entry name" value="BCTRLSENSOR"/>
</dbReference>
<dbReference type="InterPro" id="IPR036097">
    <property type="entry name" value="HisK_dim/P_sf"/>
</dbReference>
<evidence type="ECO:0000256" key="9">
    <source>
        <dbReference type="ARBA" id="ARBA00022777"/>
    </source>
</evidence>
<evidence type="ECO:0000256" key="3">
    <source>
        <dbReference type="ARBA" id="ARBA00012438"/>
    </source>
</evidence>
<dbReference type="STRING" id="665118.SAMN02983003_2685"/>
<evidence type="ECO:0000256" key="12">
    <source>
        <dbReference type="ARBA" id="ARBA00023012"/>
    </source>
</evidence>
<protein>
    <recommendedName>
        <fullName evidence="3">histidine kinase</fullName>
        <ecNumber evidence="3">2.7.13.3</ecNumber>
    </recommendedName>
</protein>
<reference evidence="15 16" key="1">
    <citation type="submission" date="2016-11" db="EMBL/GenBank/DDBJ databases">
        <authorList>
            <person name="Jaros S."/>
            <person name="Januszkiewicz K."/>
            <person name="Wedrychowicz H."/>
        </authorList>
    </citation>
    <scope>NUCLEOTIDE SEQUENCE [LARGE SCALE GENOMIC DNA]</scope>
    <source>
        <strain evidence="15 16">ATCC 23634</strain>
    </source>
</reference>
<keyword evidence="8" id="KW-0547">Nucleotide-binding</keyword>
<sequence length="606" mass="64635">MLPRAIERRHGLASLVIFALVVMAALGSWQLAFSARLNEVGRQVEDRLTLNLRTVESEIARFGYLPGVIGKDNRVTTLLAATGSDPAIASANAYLQSVRAMSGADELYVLDLGGETLAASNWNEPGSFVGHNYGFRPYFTDAIATGSGRFYAVGVTTGKPGYFLAIRVDGASGPIGVVVAKVDMAPLAANWAAAGERSAIADHDGVVFLSGDPSWIYRPLQPLPDTALGPIRTERRYDGVDIAANLPLAEATGARHGSLVIELGEETYLLGSRPIDPDGWRLISALPLEPAEREATLIGVLGALATLLGVGALLLARQRRQIVRLKLDQTALLEKRVAERTSELAHEVEERRRAEAELRSTQENLIHTAKLAALGRMSAAIVHEVSQPLSALDTTLAAADRHAERQATHDVRHNLGNARALLRRMQRTVKHLRSFSSRRDPGPPEAVGIAGVLEAAIEIVAPQARDTGIDIALAIPEPLPRVRGNALRLEQVFINLLLNAIDATRAAGETGIRITAEADPEGLCVTIADPGPGIPDAVRDRLFEPFFTTKTTGESLGLGLSISRSLLEEFGGSLSLDPGPGGGTRATVRLPLAPVPARPVRAEEPA</sequence>
<dbReference type="InterPro" id="IPR017055">
    <property type="entry name" value="Sig_transdc_His_kinase_DctB"/>
</dbReference>
<dbReference type="PANTHER" id="PTHR43065">
    <property type="entry name" value="SENSOR HISTIDINE KINASE"/>
    <property type="match status" value="1"/>
</dbReference>
<dbReference type="SUPFAM" id="SSF55874">
    <property type="entry name" value="ATPase domain of HSP90 chaperone/DNA topoisomerase II/histidine kinase"/>
    <property type="match status" value="1"/>
</dbReference>
<gene>
    <name evidence="15" type="ORF">SAMN02983003_2685</name>
</gene>
<dbReference type="SUPFAM" id="SSF103190">
    <property type="entry name" value="Sensory domain-like"/>
    <property type="match status" value="1"/>
</dbReference>
<evidence type="ECO:0000256" key="1">
    <source>
        <dbReference type="ARBA" id="ARBA00000085"/>
    </source>
</evidence>
<evidence type="ECO:0000256" key="10">
    <source>
        <dbReference type="ARBA" id="ARBA00022840"/>
    </source>
</evidence>
<evidence type="ECO:0000256" key="6">
    <source>
        <dbReference type="ARBA" id="ARBA00022679"/>
    </source>
</evidence>
<evidence type="ECO:0000259" key="14">
    <source>
        <dbReference type="PROSITE" id="PS50109"/>
    </source>
</evidence>
<dbReference type="GO" id="GO:0005524">
    <property type="term" value="F:ATP binding"/>
    <property type="evidence" value="ECO:0007669"/>
    <property type="project" value="UniProtKB-KW"/>
</dbReference>
<evidence type="ECO:0000256" key="8">
    <source>
        <dbReference type="ARBA" id="ARBA00022741"/>
    </source>
</evidence>